<feature type="transmembrane region" description="Helical" evidence="2">
    <location>
        <begin position="12"/>
        <end position="29"/>
    </location>
</feature>
<reference evidence="5 6" key="1">
    <citation type="journal article" date="2016" name="Genome Announc.">
        <title>Complete Genome and Plasmid Sequences for Rhodococcus fascians D188 and Draft Sequences for Rhodococcus Isolates PBTS 1 and PBTS 2.</title>
        <authorList>
            <person name="Stamler R.A."/>
            <person name="Vereecke D."/>
            <person name="Zhang Y."/>
            <person name="Schilkey F."/>
            <person name="Devitt N."/>
            <person name="Randall J.J."/>
        </authorList>
    </citation>
    <scope>NUCLEOTIDE SEQUENCE [LARGE SCALE GENOMIC DNA]</scope>
    <source>
        <strain evidence="5 6">PBTS2</strain>
    </source>
</reference>
<dbReference type="GO" id="GO:0005576">
    <property type="term" value="C:extracellular region"/>
    <property type="evidence" value="ECO:0007669"/>
    <property type="project" value="TreeGrafter"/>
</dbReference>
<dbReference type="Pfam" id="PF02470">
    <property type="entry name" value="MlaD"/>
    <property type="match status" value="1"/>
</dbReference>
<name>A0A143QKN7_RHOFA</name>
<organism evidence="5 6">
    <name type="scientific">Rhodococcoides fascians</name>
    <name type="common">Rhodococcus fascians</name>
    <dbReference type="NCBI Taxonomy" id="1828"/>
    <lineage>
        <taxon>Bacteria</taxon>
        <taxon>Bacillati</taxon>
        <taxon>Actinomycetota</taxon>
        <taxon>Actinomycetes</taxon>
        <taxon>Mycobacteriales</taxon>
        <taxon>Nocardiaceae</taxon>
        <taxon>Rhodococcoides</taxon>
    </lineage>
</organism>
<dbReference type="PANTHER" id="PTHR33371">
    <property type="entry name" value="INTERMEMBRANE PHOSPHOLIPID TRANSPORT SYSTEM BINDING PROTEIN MLAD-RELATED"/>
    <property type="match status" value="1"/>
</dbReference>
<dbReference type="InterPro" id="IPR024516">
    <property type="entry name" value="Mce_C"/>
</dbReference>
<evidence type="ECO:0000313" key="5">
    <source>
        <dbReference type="EMBL" id="AMY23356.1"/>
    </source>
</evidence>
<evidence type="ECO:0008006" key="7">
    <source>
        <dbReference type="Google" id="ProtNLM"/>
    </source>
</evidence>
<evidence type="ECO:0000256" key="1">
    <source>
        <dbReference type="SAM" id="MobiDB-lite"/>
    </source>
</evidence>
<feature type="region of interest" description="Disordered" evidence="1">
    <location>
        <begin position="322"/>
        <end position="386"/>
    </location>
</feature>
<accession>A0A143QKN7</accession>
<dbReference type="EMBL" id="CP015220">
    <property type="protein sequence ID" value="AMY23356.1"/>
    <property type="molecule type" value="Genomic_DNA"/>
</dbReference>
<dbReference type="RefSeq" id="WP_063216498.1">
    <property type="nucleotide sequence ID" value="NZ_CP015220.1"/>
</dbReference>
<reference evidence="6" key="2">
    <citation type="submission" date="2016-04" db="EMBL/GenBank/DDBJ databases">
        <title>Complete Genome and Plasmid Sequences for Rhodococcus fascians D188 and Draft Sequences for Rhodococcus spp. Isolates PBTS 1 and PBTS 2.</title>
        <authorList>
            <person name="Stamer R."/>
            <person name="Vereecke D."/>
            <person name="Zhang Y."/>
            <person name="Schilkey F."/>
            <person name="Devitt N."/>
            <person name="Randall J."/>
        </authorList>
    </citation>
    <scope>NUCLEOTIDE SEQUENCE [LARGE SCALE GENOMIC DNA]</scope>
    <source>
        <strain evidence="6">PBTS2</strain>
    </source>
</reference>
<keyword evidence="2" id="KW-1133">Transmembrane helix</keyword>
<evidence type="ECO:0000259" key="4">
    <source>
        <dbReference type="Pfam" id="PF11887"/>
    </source>
</evidence>
<dbReference type="OrthoDB" id="4571090at2"/>
<dbReference type="GO" id="GO:0051701">
    <property type="term" value="P:biological process involved in interaction with host"/>
    <property type="evidence" value="ECO:0007669"/>
    <property type="project" value="TreeGrafter"/>
</dbReference>
<dbReference type="KEGG" id="rhs:A3Q41_02054"/>
<protein>
    <recommendedName>
        <fullName evidence="7">Mammalian cell entry protein</fullName>
    </recommendedName>
</protein>
<dbReference type="PATRIC" id="fig|1653479.3.peg.2075"/>
<dbReference type="Pfam" id="PF11887">
    <property type="entry name" value="Mce4_CUP1"/>
    <property type="match status" value="1"/>
</dbReference>
<dbReference type="Proteomes" id="UP000076038">
    <property type="component" value="Chromosome"/>
</dbReference>
<evidence type="ECO:0000313" key="6">
    <source>
        <dbReference type="Proteomes" id="UP000076038"/>
    </source>
</evidence>
<keyword evidence="6" id="KW-1185">Reference proteome</keyword>
<gene>
    <name evidence="5" type="ORF">A3Q41_02054</name>
</gene>
<feature type="domain" description="Mce/MlaD" evidence="3">
    <location>
        <begin position="42"/>
        <end position="115"/>
    </location>
</feature>
<dbReference type="InterPro" id="IPR003399">
    <property type="entry name" value="Mce/MlaD"/>
</dbReference>
<evidence type="ECO:0000256" key="2">
    <source>
        <dbReference type="SAM" id="Phobius"/>
    </source>
</evidence>
<keyword evidence="2" id="KW-0812">Transmembrane</keyword>
<proteinExistence type="predicted"/>
<evidence type="ECO:0000259" key="3">
    <source>
        <dbReference type="Pfam" id="PF02470"/>
    </source>
</evidence>
<sequence length="441" mass="46539">MIESRRRTTTVPLGAVFFVLLAVFIGWSVTRYDGTFDDAVNVDVVLGSAGNALPLRADVKVRGVLVGHVDSTSVRDGAVVAHLAITPSFAPMISTDATARLLPKTLFGERYVALNVPVGPVDPVVDGSVLEQDVSGNAVEVGVLLDGLQPLLEAIPPQDLASTLGALAQGLSGKGEQIGSTIDRLENIFEQVNADMPALQDDIRGVADLADTYSEALPSLVTALDNFRTTGNTVVERRPAVDTLIASLTSSSSTTADFVAANSDDIISLAADSREALEILQEYIPTVECFLDQIVAVVPQIPEVLETDGDFPGIQGTAEFVNPKGRYLPNQDEPRFLDDRPPRCLPSPPVGENMPQYSGGSFNDGAYQVPSRNPGPQGGGEPTAQNAAFPAASASYAGSDVERETLAVVYANRSGVEPSQIPSWTTLLGAPAMRGSQIELR</sequence>
<dbReference type="InterPro" id="IPR052336">
    <property type="entry name" value="MlaD_Phospholipid_Transporter"/>
</dbReference>
<dbReference type="InterPro" id="IPR005693">
    <property type="entry name" value="Mce"/>
</dbReference>
<keyword evidence="2" id="KW-0472">Membrane</keyword>
<dbReference type="NCBIfam" id="TIGR00996">
    <property type="entry name" value="Mtu_fam_mce"/>
    <property type="match status" value="1"/>
</dbReference>
<feature type="compositionally biased region" description="Basic and acidic residues" evidence="1">
    <location>
        <begin position="332"/>
        <end position="342"/>
    </location>
</feature>
<feature type="domain" description="Mammalian cell entry C-terminal" evidence="4">
    <location>
        <begin position="124"/>
        <end position="341"/>
    </location>
</feature>
<dbReference type="PANTHER" id="PTHR33371:SF19">
    <property type="entry name" value="MCE-FAMILY PROTEIN MCE4A"/>
    <property type="match status" value="1"/>
</dbReference>
<dbReference type="AlphaFoldDB" id="A0A143QKN7"/>